<keyword evidence="1" id="KW-0472">Membrane</keyword>
<feature type="transmembrane region" description="Helical" evidence="1">
    <location>
        <begin position="133"/>
        <end position="151"/>
    </location>
</feature>
<gene>
    <name evidence="2" type="ORF">DTER00134_LOCUS3031</name>
</gene>
<evidence type="ECO:0000256" key="1">
    <source>
        <dbReference type="SAM" id="Phobius"/>
    </source>
</evidence>
<reference evidence="2" key="1">
    <citation type="submission" date="2021-01" db="EMBL/GenBank/DDBJ databases">
        <authorList>
            <person name="Corre E."/>
            <person name="Pelletier E."/>
            <person name="Niang G."/>
            <person name="Scheremetjew M."/>
            <person name="Finn R."/>
            <person name="Kale V."/>
            <person name="Holt S."/>
            <person name="Cochrane G."/>
            <person name="Meng A."/>
            <person name="Brown T."/>
            <person name="Cohen L."/>
        </authorList>
    </citation>
    <scope>NUCLEOTIDE SEQUENCE</scope>
    <source>
        <strain evidence="2">CCMP1320</strain>
    </source>
</reference>
<dbReference type="EMBL" id="HBIP01005987">
    <property type="protein sequence ID" value="CAE0487981.1"/>
    <property type="molecule type" value="Transcribed_RNA"/>
</dbReference>
<feature type="transmembrane region" description="Helical" evidence="1">
    <location>
        <begin position="12"/>
        <end position="30"/>
    </location>
</feature>
<feature type="transmembrane region" description="Helical" evidence="1">
    <location>
        <begin position="103"/>
        <end position="121"/>
    </location>
</feature>
<name>A0A7S3QN67_DUNTE</name>
<organism evidence="2">
    <name type="scientific">Dunaliella tertiolecta</name>
    <name type="common">Green alga</name>
    <dbReference type="NCBI Taxonomy" id="3047"/>
    <lineage>
        <taxon>Eukaryota</taxon>
        <taxon>Viridiplantae</taxon>
        <taxon>Chlorophyta</taxon>
        <taxon>core chlorophytes</taxon>
        <taxon>Chlorophyceae</taxon>
        <taxon>CS clade</taxon>
        <taxon>Chlamydomonadales</taxon>
        <taxon>Dunaliellaceae</taxon>
        <taxon>Dunaliella</taxon>
    </lineage>
</organism>
<sequence>MLHPTSLRRGQLIILFFIFASWVIMLSGLGRVQDMCNDGGFNPTEEAFRTLDPEIQNARSYVRDGHLIPLSWLPGRPWATVPGNDGTGSGRDDKCGMLFSLDWWTVMFQFFLILFSLISVINESVHSMKHTLIAFYVVAIFQSTVFTSIFTKYTYAFSGGDHSSDAVGQGSAVAVTGGVAVTIFNYVFIWLFGSDEEGFATPDEANPEVKIDK</sequence>
<keyword evidence="1" id="KW-0812">Transmembrane</keyword>
<evidence type="ECO:0000313" key="2">
    <source>
        <dbReference type="EMBL" id="CAE0487981.1"/>
    </source>
</evidence>
<accession>A0A7S3QN67</accession>
<dbReference type="AlphaFoldDB" id="A0A7S3QN67"/>
<proteinExistence type="predicted"/>
<keyword evidence="1" id="KW-1133">Transmembrane helix</keyword>
<feature type="transmembrane region" description="Helical" evidence="1">
    <location>
        <begin position="171"/>
        <end position="192"/>
    </location>
</feature>
<protein>
    <submittedName>
        <fullName evidence="2">Uncharacterized protein</fullName>
    </submittedName>
</protein>